<evidence type="ECO:0000256" key="2">
    <source>
        <dbReference type="SAM" id="SignalP"/>
    </source>
</evidence>
<sequence length="730" mass="80607">MCCLVLWHVMADTVLATSTDAVAGHPMLDAFVAAGVDSDEPGTTLWLSDYKLMSGCGTTSAESPDVDEIIPGIIDKALETARHDRSRILEYVDDHVSIGDNQGLIVRGATITCFVASRSSADTWAPAAYAAHIAAYAPRGSPSELPADPRLGPNMSLLVEADVMELPVRGALFTPRHYCFDFASDDVQAVEPSFDGFFPTFAKTVRKMPVWYRRGLQRVTAQSNRLVPMPRWAKSRRMPSHMFMRDAFRDPKAELLHLIEKARNSTCSHECLFQELNCSKDDLLEALKLVDERPCTATAESLGQFLWLQQVIENHMNATEVGSDYIVSWPFVLSPSIAARGKTYLGSAGQWNPFSGQNESKAPDTRIDVYSCICNDRPFMHCDKVLLIRAMAFPGAVQRRLHEYAGTPTTPWWRSPYIFPRNFQANKEYFQEQETLWESGTKLQLAVLATGNLTQKRVGRTADWLMVTEFDKPGPLRELMIAQYDSAHEVYDRAAEQLDVESPCKDVASDTDLLIMVGAMAAAACGGSQAIAQSVHTALRWVCLAWMGGRTAKPASGCRRFLPSYELCLASLWLAASVLCYYPALDQLQKEKAVSQFSHSGVDMVARYGGWQSTDPVDGGRSVLVTLAHATSKCEEHRFNLISCLFAAGVLFGILANSPFFFRARAAWKRYVDGIFSKERQTARDSWVTDEKLALFDGSPPLESAGPASPVATVLPVVGPVPVGRMRISL</sequence>
<dbReference type="AlphaFoldDB" id="A0A812JF87"/>
<evidence type="ECO:0000313" key="4">
    <source>
        <dbReference type="Proteomes" id="UP000604046"/>
    </source>
</evidence>
<gene>
    <name evidence="3" type="ORF">SNAT2548_LOCUS5864</name>
</gene>
<dbReference type="EMBL" id="CAJNDS010000380">
    <property type="protein sequence ID" value="CAE7199492.1"/>
    <property type="molecule type" value="Genomic_DNA"/>
</dbReference>
<comment type="caution">
    <text evidence="3">The sequence shown here is derived from an EMBL/GenBank/DDBJ whole genome shotgun (WGS) entry which is preliminary data.</text>
</comment>
<evidence type="ECO:0000313" key="3">
    <source>
        <dbReference type="EMBL" id="CAE7199492.1"/>
    </source>
</evidence>
<keyword evidence="1" id="KW-0472">Membrane</keyword>
<organism evidence="3 4">
    <name type="scientific">Symbiodinium natans</name>
    <dbReference type="NCBI Taxonomy" id="878477"/>
    <lineage>
        <taxon>Eukaryota</taxon>
        <taxon>Sar</taxon>
        <taxon>Alveolata</taxon>
        <taxon>Dinophyceae</taxon>
        <taxon>Suessiales</taxon>
        <taxon>Symbiodiniaceae</taxon>
        <taxon>Symbiodinium</taxon>
    </lineage>
</organism>
<keyword evidence="1" id="KW-0812">Transmembrane</keyword>
<feature type="chain" id="PRO_5032594283" evidence="2">
    <location>
        <begin position="17"/>
        <end position="730"/>
    </location>
</feature>
<accession>A0A812JF87</accession>
<keyword evidence="4" id="KW-1185">Reference proteome</keyword>
<proteinExistence type="predicted"/>
<protein>
    <submittedName>
        <fullName evidence="3">Uncharacterized protein</fullName>
    </submittedName>
</protein>
<name>A0A812JF87_9DINO</name>
<feature type="signal peptide" evidence="2">
    <location>
        <begin position="1"/>
        <end position="16"/>
    </location>
</feature>
<reference evidence="3" key="1">
    <citation type="submission" date="2021-02" db="EMBL/GenBank/DDBJ databases">
        <authorList>
            <person name="Dougan E. K."/>
            <person name="Rhodes N."/>
            <person name="Thang M."/>
            <person name="Chan C."/>
        </authorList>
    </citation>
    <scope>NUCLEOTIDE SEQUENCE</scope>
</reference>
<keyword evidence="1" id="KW-1133">Transmembrane helix</keyword>
<dbReference type="Proteomes" id="UP000604046">
    <property type="component" value="Unassembled WGS sequence"/>
</dbReference>
<keyword evidence="2" id="KW-0732">Signal</keyword>
<evidence type="ECO:0000256" key="1">
    <source>
        <dbReference type="SAM" id="Phobius"/>
    </source>
</evidence>
<feature type="transmembrane region" description="Helical" evidence="1">
    <location>
        <begin position="639"/>
        <end position="662"/>
    </location>
</feature>